<comment type="caution">
    <text evidence="2">The sequence shown here is derived from an EMBL/GenBank/DDBJ whole genome shotgun (WGS) entry which is preliminary data.</text>
</comment>
<proteinExistence type="predicted"/>
<dbReference type="AlphaFoldDB" id="A0AAD6YE02"/>
<keyword evidence="3" id="KW-1185">Reference proteome</keyword>
<reference evidence="2" key="1">
    <citation type="submission" date="2023-03" db="EMBL/GenBank/DDBJ databases">
        <title>Massive genome expansion in bonnet fungi (Mycena s.s.) driven by repeated elements and novel gene families across ecological guilds.</title>
        <authorList>
            <consortium name="Lawrence Berkeley National Laboratory"/>
            <person name="Harder C.B."/>
            <person name="Miyauchi S."/>
            <person name="Viragh M."/>
            <person name="Kuo A."/>
            <person name="Thoen E."/>
            <person name="Andreopoulos B."/>
            <person name="Lu D."/>
            <person name="Skrede I."/>
            <person name="Drula E."/>
            <person name="Henrissat B."/>
            <person name="Morin E."/>
            <person name="Kohler A."/>
            <person name="Barry K."/>
            <person name="LaButti K."/>
            <person name="Morin E."/>
            <person name="Salamov A."/>
            <person name="Lipzen A."/>
            <person name="Mereny Z."/>
            <person name="Hegedus B."/>
            <person name="Baldrian P."/>
            <person name="Stursova M."/>
            <person name="Weitz H."/>
            <person name="Taylor A."/>
            <person name="Grigoriev I.V."/>
            <person name="Nagy L.G."/>
            <person name="Martin F."/>
            <person name="Kauserud H."/>
        </authorList>
    </citation>
    <scope>NUCLEOTIDE SEQUENCE</scope>
    <source>
        <strain evidence="2">9144</strain>
    </source>
</reference>
<dbReference type="Proteomes" id="UP001219525">
    <property type="component" value="Unassembled WGS sequence"/>
</dbReference>
<protein>
    <submittedName>
        <fullName evidence="2">Uncharacterized protein</fullName>
    </submittedName>
</protein>
<evidence type="ECO:0000313" key="2">
    <source>
        <dbReference type="EMBL" id="KAJ7211392.1"/>
    </source>
</evidence>
<name>A0AAD6YE02_9AGAR</name>
<dbReference type="EMBL" id="JARJCW010000026">
    <property type="protein sequence ID" value="KAJ7211392.1"/>
    <property type="molecule type" value="Genomic_DNA"/>
</dbReference>
<organism evidence="2 3">
    <name type="scientific">Mycena pura</name>
    <dbReference type="NCBI Taxonomy" id="153505"/>
    <lineage>
        <taxon>Eukaryota</taxon>
        <taxon>Fungi</taxon>
        <taxon>Dikarya</taxon>
        <taxon>Basidiomycota</taxon>
        <taxon>Agaricomycotina</taxon>
        <taxon>Agaricomycetes</taxon>
        <taxon>Agaricomycetidae</taxon>
        <taxon>Agaricales</taxon>
        <taxon>Marasmiineae</taxon>
        <taxon>Mycenaceae</taxon>
        <taxon>Mycena</taxon>
    </lineage>
</organism>
<feature type="region of interest" description="Disordered" evidence="1">
    <location>
        <begin position="87"/>
        <end position="108"/>
    </location>
</feature>
<accession>A0AAD6YE02</accession>
<gene>
    <name evidence="2" type="ORF">GGX14DRAFT_624640</name>
</gene>
<sequence length="121" mass="12972">MDSYLTDLGRPGVQAESCADGRALVDAAHANLVDGGHGLQVPSVTMRLTRLDPAPLRADGAPNDPHARTVQCLRDMGVDVELGERRRFGSDTLDQPRPVRARRTRVGPHGCAAPRPVTVCL</sequence>
<evidence type="ECO:0000313" key="3">
    <source>
        <dbReference type="Proteomes" id="UP001219525"/>
    </source>
</evidence>
<evidence type="ECO:0000256" key="1">
    <source>
        <dbReference type="SAM" id="MobiDB-lite"/>
    </source>
</evidence>